<dbReference type="HOGENOM" id="CLU_111574_0_0_5"/>
<dbReference type="PANTHER" id="PTHR36918">
    <property type="match status" value="1"/>
</dbReference>
<comment type="similarity">
    <text evidence="1 6">Belongs to the SecB family.</text>
</comment>
<dbReference type="SUPFAM" id="SSF54611">
    <property type="entry name" value="SecB-like"/>
    <property type="match status" value="1"/>
</dbReference>
<dbReference type="Pfam" id="PF02556">
    <property type="entry name" value="SecB"/>
    <property type="match status" value="1"/>
</dbReference>
<protein>
    <recommendedName>
        <fullName evidence="6">Protein-export protein SecB</fullName>
    </recommendedName>
</protein>
<dbReference type="EMBL" id="CP003789">
    <property type="protein sequence ID" value="AGA65363.1"/>
    <property type="molecule type" value="Genomic_DNA"/>
</dbReference>
<dbReference type="HAMAP" id="MF_00821">
    <property type="entry name" value="SecB"/>
    <property type="match status" value="1"/>
</dbReference>
<dbReference type="Proteomes" id="UP000010799">
    <property type="component" value="Chromosome"/>
</dbReference>
<dbReference type="GO" id="GO:0051082">
    <property type="term" value="F:unfolded protein binding"/>
    <property type="evidence" value="ECO:0007669"/>
    <property type="project" value="InterPro"/>
</dbReference>
<dbReference type="PANTHER" id="PTHR36918:SF1">
    <property type="entry name" value="PROTEIN-EXPORT PROTEIN SECB"/>
    <property type="match status" value="1"/>
</dbReference>
<proteinExistence type="inferred from homology"/>
<keyword evidence="2 6" id="KW-0813">Transport</keyword>
<dbReference type="GO" id="GO:0005737">
    <property type="term" value="C:cytoplasm"/>
    <property type="evidence" value="ECO:0007669"/>
    <property type="project" value="UniProtKB-SubCell"/>
</dbReference>
<dbReference type="STRING" id="1215343.B488_13710"/>
<dbReference type="PRINTS" id="PR01594">
    <property type="entry name" value="SECBCHAPRONE"/>
</dbReference>
<evidence type="ECO:0000256" key="3">
    <source>
        <dbReference type="ARBA" id="ARBA00022927"/>
    </source>
</evidence>
<dbReference type="InterPro" id="IPR003708">
    <property type="entry name" value="SecB"/>
</dbReference>
<reference evidence="7 8" key="1">
    <citation type="journal article" date="2012" name="Stand. Genomic Sci.">
        <title>Complete genome sequence of Liberibacter crescens BT-1.</title>
        <authorList>
            <person name="Leonard M.T."/>
            <person name="Fagen J.R."/>
            <person name="Davis-Richardson A.G."/>
            <person name="Davis M.J."/>
            <person name="Triplett E.W."/>
        </authorList>
    </citation>
    <scope>NUCLEOTIDE SEQUENCE [LARGE SCALE GENOMIC DNA]</scope>
    <source>
        <strain evidence="7 8">BT-1</strain>
    </source>
</reference>
<dbReference type="GO" id="GO:0006457">
    <property type="term" value="P:protein folding"/>
    <property type="evidence" value="ECO:0007669"/>
    <property type="project" value="UniProtKB-UniRule"/>
</dbReference>
<dbReference type="GO" id="GO:0051262">
    <property type="term" value="P:protein tetramerization"/>
    <property type="evidence" value="ECO:0007669"/>
    <property type="project" value="InterPro"/>
</dbReference>
<sequence>MEQNNGTKKNLNPNIMVLGQYIKDLSFESPNSPNSLQKHEKSPNINITVNVNANPLINNDFDVVLSLNAEAKDEEKILFNIELAYGGVFRITDFPQEHILPVLLIECPRLLFPFVRQIIADVTRDGAFHPLMIDPIDFSQIYTQKILEEKSLNTKNNTSH</sequence>
<dbReference type="InterPro" id="IPR035958">
    <property type="entry name" value="SecB-like_sf"/>
</dbReference>
<accession>L0EXH4</accession>
<comment type="function">
    <text evidence="6">One of the proteins required for the normal export of preproteins out of the cell cytoplasm. It is a molecular chaperone that binds to a subset of precursor proteins, maintaining them in a translocation-competent state. It also specifically binds to its receptor SecA.</text>
</comment>
<evidence type="ECO:0000313" key="7">
    <source>
        <dbReference type="EMBL" id="AGA65363.1"/>
    </source>
</evidence>
<dbReference type="eggNOG" id="COG1952">
    <property type="taxonomic scope" value="Bacteria"/>
</dbReference>
<dbReference type="AlphaFoldDB" id="L0EXH4"/>
<comment type="subcellular location">
    <subcellularLocation>
        <location evidence="6">Cytoplasm</location>
    </subcellularLocation>
</comment>
<dbReference type="RefSeq" id="WP_015273788.1">
    <property type="nucleotide sequence ID" value="NC_019907.1"/>
</dbReference>
<evidence type="ECO:0000256" key="5">
    <source>
        <dbReference type="ARBA" id="ARBA00023186"/>
    </source>
</evidence>
<keyword evidence="6" id="KW-0963">Cytoplasm</keyword>
<dbReference type="KEGG" id="lcc:B488_13710"/>
<name>L0EXH4_LIBCB</name>
<comment type="subunit">
    <text evidence="6">Homotetramer, a dimer of dimers. One homotetramer interacts with 1 SecA dimer.</text>
</comment>
<gene>
    <name evidence="6" type="primary">secB</name>
    <name evidence="7" type="ordered locus">B488_13710</name>
</gene>
<evidence type="ECO:0000256" key="6">
    <source>
        <dbReference type="HAMAP-Rule" id="MF_00821"/>
    </source>
</evidence>
<keyword evidence="3 6" id="KW-0653">Protein transport</keyword>
<dbReference type="GO" id="GO:0015031">
    <property type="term" value="P:protein transport"/>
    <property type="evidence" value="ECO:0007669"/>
    <property type="project" value="UniProtKB-UniRule"/>
</dbReference>
<dbReference type="NCBIfam" id="NF004392">
    <property type="entry name" value="PRK05751.1-3"/>
    <property type="match status" value="1"/>
</dbReference>
<evidence type="ECO:0000256" key="4">
    <source>
        <dbReference type="ARBA" id="ARBA00023010"/>
    </source>
</evidence>
<evidence type="ECO:0000256" key="2">
    <source>
        <dbReference type="ARBA" id="ARBA00022448"/>
    </source>
</evidence>
<keyword evidence="5 6" id="KW-0143">Chaperone</keyword>
<dbReference type="Gene3D" id="3.10.420.10">
    <property type="entry name" value="SecB-like"/>
    <property type="match status" value="1"/>
</dbReference>
<organism evidence="7 8">
    <name type="scientific">Liberibacter crescens (strain BT-1)</name>
    <dbReference type="NCBI Taxonomy" id="1215343"/>
    <lineage>
        <taxon>Bacteria</taxon>
        <taxon>Pseudomonadati</taxon>
        <taxon>Pseudomonadota</taxon>
        <taxon>Alphaproteobacteria</taxon>
        <taxon>Hyphomicrobiales</taxon>
        <taxon>Rhizobiaceae</taxon>
        <taxon>Liberibacter</taxon>
    </lineage>
</organism>
<keyword evidence="8" id="KW-1185">Reference proteome</keyword>
<dbReference type="PATRIC" id="fig|1215343.11.peg.1415"/>
<keyword evidence="4 6" id="KW-0811">Translocation</keyword>
<evidence type="ECO:0000256" key="1">
    <source>
        <dbReference type="ARBA" id="ARBA00009990"/>
    </source>
</evidence>
<dbReference type="NCBIfam" id="TIGR00809">
    <property type="entry name" value="secB"/>
    <property type="match status" value="1"/>
</dbReference>
<evidence type="ECO:0000313" key="8">
    <source>
        <dbReference type="Proteomes" id="UP000010799"/>
    </source>
</evidence>